<organism evidence="2 3">
    <name type="scientific">Echinicola strongylocentroti</name>
    <dbReference type="NCBI Taxonomy" id="1795355"/>
    <lineage>
        <taxon>Bacteria</taxon>
        <taxon>Pseudomonadati</taxon>
        <taxon>Bacteroidota</taxon>
        <taxon>Cytophagia</taxon>
        <taxon>Cytophagales</taxon>
        <taxon>Cyclobacteriaceae</taxon>
        <taxon>Echinicola</taxon>
    </lineage>
</organism>
<protein>
    <submittedName>
        <fullName evidence="2">Uncharacterized protein</fullName>
    </submittedName>
</protein>
<accession>A0A2Z4INL3</accession>
<dbReference type="Proteomes" id="UP000248688">
    <property type="component" value="Chromosome"/>
</dbReference>
<keyword evidence="1" id="KW-0175">Coiled coil</keyword>
<dbReference type="RefSeq" id="WP_112785807.1">
    <property type="nucleotide sequence ID" value="NZ_CP030041.1"/>
</dbReference>
<evidence type="ECO:0000313" key="3">
    <source>
        <dbReference type="Proteomes" id="UP000248688"/>
    </source>
</evidence>
<dbReference type="KEGG" id="est:DN752_21065"/>
<keyword evidence="3" id="KW-1185">Reference proteome</keyword>
<proteinExistence type="predicted"/>
<dbReference type="OrthoDB" id="9985972at2"/>
<reference evidence="2 3" key="1">
    <citation type="submission" date="2018-06" db="EMBL/GenBank/DDBJ databases">
        <title>Echinicola strongylocentroti sp. nov., isolated from a sea urchin Strongylocentrotus intermedius.</title>
        <authorList>
            <person name="Bae S.S."/>
        </authorList>
    </citation>
    <scope>NUCLEOTIDE SEQUENCE [LARGE SCALE GENOMIC DNA]</scope>
    <source>
        <strain evidence="2 3">MEBiC08714</strain>
    </source>
</reference>
<name>A0A2Z4INL3_9BACT</name>
<evidence type="ECO:0000256" key="1">
    <source>
        <dbReference type="SAM" id="Coils"/>
    </source>
</evidence>
<dbReference type="AlphaFoldDB" id="A0A2Z4INL3"/>
<feature type="coiled-coil region" evidence="1">
    <location>
        <begin position="5"/>
        <end position="81"/>
    </location>
</feature>
<dbReference type="EMBL" id="CP030041">
    <property type="protein sequence ID" value="AWW32434.1"/>
    <property type="molecule type" value="Genomic_DNA"/>
</dbReference>
<sequence>MAEKKELTAEEIKALQDKNKALEAELVTAYSAQAKAEEARKEAEEAKAKAEEDSKAKDAIIEELNAEMAKKDAAVADANEKSAGKPIIKVGKESYKFVVKKFVHNYKGKRVEVDEETLRKDSDLVKELIKIRSGVLVKMEGGK</sequence>
<gene>
    <name evidence="2" type="ORF">DN752_21065</name>
</gene>
<evidence type="ECO:0000313" key="2">
    <source>
        <dbReference type="EMBL" id="AWW32434.1"/>
    </source>
</evidence>